<evidence type="ECO:0000256" key="1">
    <source>
        <dbReference type="ARBA" id="ARBA00004236"/>
    </source>
</evidence>
<dbReference type="OMA" id="ECNWSSS"/>
<evidence type="ECO:0000256" key="8">
    <source>
        <dbReference type="ARBA" id="ARBA00043266"/>
    </source>
</evidence>
<reference evidence="11" key="2">
    <citation type="submission" date="2025-08" db="UniProtKB">
        <authorList>
            <consortium name="Ensembl"/>
        </authorList>
    </citation>
    <scope>IDENTIFICATION</scope>
</reference>
<dbReference type="STRING" id="29139.ENSVURP00010026650"/>
<dbReference type="InterPro" id="IPR013783">
    <property type="entry name" value="Ig-like_fold"/>
</dbReference>
<keyword evidence="3 9" id="KW-0732">Signal</keyword>
<dbReference type="Gene3D" id="2.60.40.10">
    <property type="entry name" value="Immunoglobulins"/>
    <property type="match status" value="1"/>
</dbReference>
<sequence>MKRKLGTSLMILWTQFFWVWGQIKVDQSPQVLNLQEGANAMLECNWSSSVNTLQWFKQNPGEGPVSLFVIASGMKQIGRFSSKMNSKDRHNSLNITDSQRGDSATYFCAIEAQCSPGTCRLCTNPRAQAPITLPARGHTIQFNPTN</sequence>
<reference evidence="11" key="3">
    <citation type="submission" date="2025-09" db="UniProtKB">
        <authorList>
            <consortium name="Ensembl"/>
        </authorList>
    </citation>
    <scope>IDENTIFICATION</scope>
</reference>
<dbReference type="Ensembl" id="ENSVURT00010030352.1">
    <property type="protein sequence ID" value="ENSVURP00010026650.1"/>
    <property type="gene ID" value="ENSVURG00010020397.1"/>
</dbReference>
<reference evidence="12" key="1">
    <citation type="submission" date="2018-12" db="EMBL/GenBank/DDBJ databases">
        <authorList>
            <person name="Yazar S."/>
        </authorList>
    </citation>
    <scope>NUCLEOTIDE SEQUENCE [LARGE SCALE GENOMIC DNA]</scope>
</reference>
<evidence type="ECO:0000256" key="3">
    <source>
        <dbReference type="ARBA" id="ARBA00022729"/>
    </source>
</evidence>
<evidence type="ECO:0000259" key="10">
    <source>
        <dbReference type="PROSITE" id="PS50835"/>
    </source>
</evidence>
<evidence type="ECO:0000256" key="9">
    <source>
        <dbReference type="SAM" id="SignalP"/>
    </source>
</evidence>
<accession>A0A4X2LZ00</accession>
<feature type="signal peptide" evidence="9">
    <location>
        <begin position="1"/>
        <end position="21"/>
    </location>
</feature>
<keyword evidence="8" id="KW-1064">Adaptive immunity</keyword>
<protein>
    <recommendedName>
        <fullName evidence="10">Ig-like domain-containing protein</fullName>
    </recommendedName>
</protein>
<dbReference type="InterPro" id="IPR013106">
    <property type="entry name" value="Ig_V-set"/>
</dbReference>
<dbReference type="AlphaFoldDB" id="A0A4X2LZ00"/>
<dbReference type="PANTHER" id="PTHR19339:SF5">
    <property type="entry name" value="IG-LIKE DOMAIN-CONTAINING PROTEIN"/>
    <property type="match status" value="1"/>
</dbReference>
<evidence type="ECO:0000256" key="5">
    <source>
        <dbReference type="ARBA" id="ARBA00023157"/>
    </source>
</evidence>
<dbReference type="PROSITE" id="PS50835">
    <property type="entry name" value="IG_LIKE"/>
    <property type="match status" value="1"/>
</dbReference>
<feature type="domain" description="Ig-like" evidence="10">
    <location>
        <begin position="23"/>
        <end position="111"/>
    </location>
</feature>
<feature type="chain" id="PRO_5021238458" description="Ig-like domain-containing protein" evidence="9">
    <location>
        <begin position="22"/>
        <end position="146"/>
    </location>
</feature>
<keyword evidence="2" id="KW-1003">Cell membrane</keyword>
<dbReference type="GeneTree" id="ENSGT00900000140957"/>
<dbReference type="PANTHER" id="PTHR19339">
    <property type="entry name" value="T CELL RECEPTOR ALPHA VARIABLE 39"/>
    <property type="match status" value="1"/>
</dbReference>
<dbReference type="Proteomes" id="UP000314987">
    <property type="component" value="Unassembled WGS sequence"/>
</dbReference>
<keyword evidence="8" id="KW-0391">Immunity</keyword>
<dbReference type="SUPFAM" id="SSF48726">
    <property type="entry name" value="Immunoglobulin"/>
    <property type="match status" value="1"/>
</dbReference>
<name>A0A4X2LZ00_VOMUR</name>
<comment type="subcellular location">
    <subcellularLocation>
        <location evidence="1">Cell membrane</location>
    </subcellularLocation>
</comment>
<dbReference type="SMART" id="SM00406">
    <property type="entry name" value="IGv"/>
    <property type="match status" value="1"/>
</dbReference>
<keyword evidence="6" id="KW-0325">Glycoprotein</keyword>
<proteinExistence type="predicted"/>
<evidence type="ECO:0000256" key="2">
    <source>
        <dbReference type="ARBA" id="ARBA00022475"/>
    </source>
</evidence>
<dbReference type="GO" id="GO:0042101">
    <property type="term" value="C:T cell receptor complex"/>
    <property type="evidence" value="ECO:0007669"/>
    <property type="project" value="UniProtKB-KW"/>
</dbReference>
<keyword evidence="4" id="KW-0472">Membrane</keyword>
<keyword evidence="12" id="KW-1185">Reference proteome</keyword>
<comment type="subunit">
    <text evidence="7">Alpha-beta TR is a heterodimer composed of an alpha and beta chain; disulfide-linked. The alpha-beta TR is associated with the transmembrane signaling CD3 coreceptor proteins to form the TR-CD3 (TcR or TCR). The assembly of alpha-beta TR heterodimers with CD3 occurs in the endoplasmic reticulum where a single alpha-beta TR heterodimer associates with one CD3D-CD3E heterodimer, one CD3G-CD3E heterodimer and one CD247 homodimer forming a stable octameric structure. CD3D-CD3E and CD3G-CD3E heterodimers preferentially associate with TR alpha and TR beta chains, respectively. The association of the CD247 homodimer is the last step of TcR assembly in the endoplasmic reticulum and is required for transport to the cell surface.</text>
</comment>
<keyword evidence="5" id="KW-1015">Disulfide bond</keyword>
<evidence type="ECO:0000313" key="11">
    <source>
        <dbReference type="Ensembl" id="ENSVURP00010026650.1"/>
    </source>
</evidence>
<dbReference type="InterPro" id="IPR007110">
    <property type="entry name" value="Ig-like_dom"/>
</dbReference>
<dbReference type="InterPro" id="IPR036179">
    <property type="entry name" value="Ig-like_dom_sf"/>
</dbReference>
<organism evidence="11 12">
    <name type="scientific">Vombatus ursinus</name>
    <name type="common">Common wombat</name>
    <dbReference type="NCBI Taxonomy" id="29139"/>
    <lineage>
        <taxon>Eukaryota</taxon>
        <taxon>Metazoa</taxon>
        <taxon>Chordata</taxon>
        <taxon>Craniata</taxon>
        <taxon>Vertebrata</taxon>
        <taxon>Euteleostomi</taxon>
        <taxon>Mammalia</taxon>
        <taxon>Metatheria</taxon>
        <taxon>Diprotodontia</taxon>
        <taxon>Vombatidae</taxon>
        <taxon>Vombatus</taxon>
    </lineage>
</organism>
<evidence type="ECO:0000256" key="4">
    <source>
        <dbReference type="ARBA" id="ARBA00023136"/>
    </source>
</evidence>
<evidence type="ECO:0000256" key="7">
    <source>
        <dbReference type="ARBA" id="ARBA00038651"/>
    </source>
</evidence>
<evidence type="ECO:0000313" key="12">
    <source>
        <dbReference type="Proteomes" id="UP000314987"/>
    </source>
</evidence>
<dbReference type="InterPro" id="IPR051896">
    <property type="entry name" value="TCR_alpha_variable"/>
</dbReference>
<keyword evidence="8" id="KW-1279">T cell receptor</keyword>
<dbReference type="Pfam" id="PF07686">
    <property type="entry name" value="V-set"/>
    <property type="match status" value="1"/>
</dbReference>
<evidence type="ECO:0000256" key="6">
    <source>
        <dbReference type="ARBA" id="ARBA00023180"/>
    </source>
</evidence>